<dbReference type="Pfam" id="PF21597">
    <property type="entry name" value="TetR_C_43"/>
    <property type="match status" value="1"/>
</dbReference>
<dbReference type="Gene3D" id="1.10.357.10">
    <property type="entry name" value="Tetracycline Repressor, domain 2"/>
    <property type="match status" value="1"/>
</dbReference>
<protein>
    <recommendedName>
        <fullName evidence="1">Transcriptional regulator SbtR-like C-terminal domain-containing protein</fullName>
    </recommendedName>
</protein>
<dbReference type="EMBL" id="BAAANY010000032">
    <property type="protein sequence ID" value="GAA1708733.1"/>
    <property type="molecule type" value="Genomic_DNA"/>
</dbReference>
<organism evidence="2 3">
    <name type="scientific">Fodinicola feengrottensis</name>
    <dbReference type="NCBI Taxonomy" id="435914"/>
    <lineage>
        <taxon>Bacteria</taxon>
        <taxon>Bacillati</taxon>
        <taxon>Actinomycetota</taxon>
        <taxon>Actinomycetes</taxon>
        <taxon>Mycobacteriales</taxon>
        <taxon>Fodinicola</taxon>
    </lineage>
</organism>
<feature type="domain" description="Transcriptional regulator SbtR-like C-terminal" evidence="1">
    <location>
        <begin position="1"/>
        <end position="58"/>
    </location>
</feature>
<evidence type="ECO:0000313" key="3">
    <source>
        <dbReference type="Proteomes" id="UP001500618"/>
    </source>
</evidence>
<name>A0ABP4UN60_9ACTN</name>
<dbReference type="RefSeq" id="WP_344314257.1">
    <property type="nucleotide sequence ID" value="NZ_BAAANY010000032.1"/>
</dbReference>
<gene>
    <name evidence="2" type="ORF">GCM10009765_67840</name>
</gene>
<proteinExistence type="predicted"/>
<sequence length="60" mass="6445">MNKAAEVVVRNAREAGVVRTDVQPGDLLRMAHGIGVATETAPDTLDRIFAIMLDGLRPTD</sequence>
<reference evidence="3" key="1">
    <citation type="journal article" date="2019" name="Int. J. Syst. Evol. Microbiol.">
        <title>The Global Catalogue of Microorganisms (GCM) 10K type strain sequencing project: providing services to taxonomists for standard genome sequencing and annotation.</title>
        <authorList>
            <consortium name="The Broad Institute Genomics Platform"/>
            <consortium name="The Broad Institute Genome Sequencing Center for Infectious Disease"/>
            <person name="Wu L."/>
            <person name="Ma J."/>
        </authorList>
    </citation>
    <scope>NUCLEOTIDE SEQUENCE [LARGE SCALE GENOMIC DNA]</scope>
    <source>
        <strain evidence="3">JCM 14718</strain>
    </source>
</reference>
<accession>A0ABP4UN60</accession>
<keyword evidence="3" id="KW-1185">Reference proteome</keyword>
<dbReference type="InterPro" id="IPR036271">
    <property type="entry name" value="Tet_transcr_reg_TetR-rel_C_sf"/>
</dbReference>
<comment type="caution">
    <text evidence="2">The sequence shown here is derived from an EMBL/GenBank/DDBJ whole genome shotgun (WGS) entry which is preliminary data.</text>
</comment>
<dbReference type="SUPFAM" id="SSF48498">
    <property type="entry name" value="Tetracyclin repressor-like, C-terminal domain"/>
    <property type="match status" value="1"/>
</dbReference>
<dbReference type="InterPro" id="IPR049445">
    <property type="entry name" value="TetR_SbtR-like_C"/>
</dbReference>
<evidence type="ECO:0000259" key="1">
    <source>
        <dbReference type="Pfam" id="PF21597"/>
    </source>
</evidence>
<dbReference type="Proteomes" id="UP001500618">
    <property type="component" value="Unassembled WGS sequence"/>
</dbReference>
<evidence type="ECO:0000313" key="2">
    <source>
        <dbReference type="EMBL" id="GAA1708733.1"/>
    </source>
</evidence>